<reference evidence="1" key="2">
    <citation type="submission" date="2020-05" db="UniProtKB">
        <authorList>
            <consortium name="EnsemblMetazoa"/>
        </authorList>
    </citation>
    <scope>IDENTIFICATION</scope>
    <source>
        <strain evidence="1">WRAIR2</strain>
    </source>
</reference>
<keyword evidence="2" id="KW-1185">Reference proteome</keyword>
<dbReference type="Proteomes" id="UP000075884">
    <property type="component" value="Unassembled WGS sequence"/>
</dbReference>
<proteinExistence type="predicted"/>
<evidence type="ECO:0000313" key="2">
    <source>
        <dbReference type="Proteomes" id="UP000075884"/>
    </source>
</evidence>
<protein>
    <submittedName>
        <fullName evidence="1">Uncharacterized protein</fullName>
    </submittedName>
</protein>
<dbReference type="EnsemblMetazoa" id="ADIR014275-RA">
    <property type="protein sequence ID" value="ADIR014275-PA"/>
    <property type="gene ID" value="ADIR014275"/>
</dbReference>
<evidence type="ECO:0000313" key="1">
    <source>
        <dbReference type="EnsemblMetazoa" id="ADIR014275-PA"/>
    </source>
</evidence>
<accession>A0A182NWK7</accession>
<name>A0A182NWK7_9DIPT</name>
<sequence length="43" mass="4899">MLFDPEESISTWWLPTGELPACVEPRGTIRTASVMLISRTKYD</sequence>
<organism evidence="1 2">
    <name type="scientific">Anopheles dirus</name>
    <dbReference type="NCBI Taxonomy" id="7168"/>
    <lineage>
        <taxon>Eukaryota</taxon>
        <taxon>Metazoa</taxon>
        <taxon>Ecdysozoa</taxon>
        <taxon>Arthropoda</taxon>
        <taxon>Hexapoda</taxon>
        <taxon>Insecta</taxon>
        <taxon>Pterygota</taxon>
        <taxon>Neoptera</taxon>
        <taxon>Endopterygota</taxon>
        <taxon>Diptera</taxon>
        <taxon>Nematocera</taxon>
        <taxon>Culicoidea</taxon>
        <taxon>Culicidae</taxon>
        <taxon>Anophelinae</taxon>
        <taxon>Anopheles</taxon>
    </lineage>
</organism>
<reference evidence="2" key="1">
    <citation type="submission" date="2013-03" db="EMBL/GenBank/DDBJ databases">
        <title>The Genome Sequence of Anopheles dirus WRAIR2.</title>
        <authorList>
            <consortium name="The Broad Institute Genomics Platform"/>
            <person name="Neafsey D.E."/>
            <person name="Walton C."/>
            <person name="Walker B."/>
            <person name="Young S.K."/>
            <person name="Zeng Q."/>
            <person name="Gargeya S."/>
            <person name="Fitzgerald M."/>
            <person name="Haas B."/>
            <person name="Abouelleil A."/>
            <person name="Allen A.W."/>
            <person name="Alvarado L."/>
            <person name="Arachchi H.M."/>
            <person name="Berlin A.M."/>
            <person name="Chapman S.B."/>
            <person name="Gainer-Dewar J."/>
            <person name="Goldberg J."/>
            <person name="Griggs A."/>
            <person name="Gujja S."/>
            <person name="Hansen M."/>
            <person name="Howarth C."/>
            <person name="Imamovic A."/>
            <person name="Ireland A."/>
            <person name="Larimer J."/>
            <person name="McCowan C."/>
            <person name="Murphy C."/>
            <person name="Pearson M."/>
            <person name="Poon T.W."/>
            <person name="Priest M."/>
            <person name="Roberts A."/>
            <person name="Saif S."/>
            <person name="Shea T."/>
            <person name="Sisk P."/>
            <person name="Sykes S."/>
            <person name="Wortman J."/>
            <person name="Nusbaum C."/>
            <person name="Birren B."/>
        </authorList>
    </citation>
    <scope>NUCLEOTIDE SEQUENCE [LARGE SCALE GENOMIC DNA]</scope>
    <source>
        <strain evidence="2">WRAIR2</strain>
    </source>
</reference>
<dbReference type="AlphaFoldDB" id="A0A182NWK7"/>
<dbReference type="VEuPathDB" id="VectorBase:ADIR014275"/>